<feature type="region of interest" description="Disordered" evidence="1">
    <location>
        <begin position="242"/>
        <end position="291"/>
    </location>
</feature>
<evidence type="ECO:0000256" key="1">
    <source>
        <dbReference type="SAM" id="MobiDB-lite"/>
    </source>
</evidence>
<feature type="compositionally biased region" description="Basic and acidic residues" evidence="1">
    <location>
        <begin position="693"/>
        <end position="711"/>
    </location>
</feature>
<dbReference type="EMBL" id="CAMPGE010019944">
    <property type="protein sequence ID" value="CAI2378238.1"/>
    <property type="molecule type" value="Genomic_DNA"/>
</dbReference>
<feature type="compositionally biased region" description="Polar residues" evidence="1">
    <location>
        <begin position="366"/>
        <end position="381"/>
    </location>
</feature>
<organism evidence="2 3">
    <name type="scientific">Euplotes crassus</name>
    <dbReference type="NCBI Taxonomy" id="5936"/>
    <lineage>
        <taxon>Eukaryota</taxon>
        <taxon>Sar</taxon>
        <taxon>Alveolata</taxon>
        <taxon>Ciliophora</taxon>
        <taxon>Intramacronucleata</taxon>
        <taxon>Spirotrichea</taxon>
        <taxon>Hypotrichia</taxon>
        <taxon>Euplotida</taxon>
        <taxon>Euplotidae</taxon>
        <taxon>Moneuplotes</taxon>
    </lineage>
</organism>
<feature type="compositionally biased region" description="Polar residues" evidence="1">
    <location>
        <begin position="242"/>
        <end position="260"/>
    </location>
</feature>
<sequence>MKEHIRKTHLCKKAQKALLRWYEAENIDGIKSNRSIAPTEISKEINELSPFLQQCMAHKDSFDSRISIEEDRIDSKHQEYQNYLLSKQLEFKKYRLNIFYLNHYALKIQHCIFKLSILKKLKAAKCPCCNKPRNPKKKVKRTGHRIDCACLKCSSLLMKNLLQLKSKSVKNARSEKLNNTSASNSSIEQKDLSTASEKSKKEETKHFDALEAYGQPNHLFEIPKKIGRSTFIYDSEIMNNSRSVQNSSNTHNISSETFENYTKKQSRTDSRQPKNLSRQRGTKGSSKDRHSMIYKQKVFSAERDFLNSSSSPKSKNCPSNFRSIGYEEPKDFAKRRNSGAHTRTNKAVNSISAIINTKEMTIKVSQNQGTTSVKKSQNNKISKGKKSNHICNKFEHSVLSKKSNYNGYNLSQDYSFALKALGTKKLQNSKSSGKLNKKLISQRSNDQRKKSKGGSKTISKNPSVSKKRTKSSNRVKENDFKNVLKPAQDNNISSEVGIHTRKSEKFHLNPLREEFTYEKEILKPLIAPQNEAILKENYSKTAHKIVNRHRGVREETYSPHSVVLQENGLSKITCNIFKSHEGGDSRKSSNSSKISSSEKHPHKLSQNQNSKYVKKQKKISKYNKSLMAYEGVRKVTEYTPKLETDEAEYSPDNLEVYTKKSEHLTYQKPIRSQDIDQENEIQVVSSLNSSRTMTKEVCEDSSAPKDEEIRVRNTPTPDTDTNKIEKILPDSYEATEKPVKNMNNLLSMSNEIFDVMDSQHLDGDLASSLSSQTSQPDYDNMAMEAWEEVDKIKEDKPQKQVKLHNYTTPESNWVDDYNKGFPSKIKTNDIDVIEEDIENEIDSDYSITLNAKNNQKDFPDSLANTDSEGEIDFLRISKDAL</sequence>
<feature type="region of interest" description="Disordered" evidence="1">
    <location>
        <begin position="692"/>
        <end position="723"/>
    </location>
</feature>
<feature type="region of interest" description="Disordered" evidence="1">
    <location>
        <begin position="304"/>
        <end position="325"/>
    </location>
</feature>
<feature type="compositionally biased region" description="Polar residues" evidence="1">
    <location>
        <begin position="273"/>
        <end position="284"/>
    </location>
</feature>
<protein>
    <submittedName>
        <fullName evidence="2">Uncharacterized protein</fullName>
    </submittedName>
</protein>
<reference evidence="2" key="1">
    <citation type="submission" date="2023-07" db="EMBL/GenBank/DDBJ databases">
        <authorList>
            <consortium name="AG Swart"/>
            <person name="Singh M."/>
            <person name="Singh A."/>
            <person name="Seah K."/>
            <person name="Emmerich C."/>
        </authorList>
    </citation>
    <scope>NUCLEOTIDE SEQUENCE</scope>
    <source>
        <strain evidence="2">DP1</strain>
    </source>
</reference>
<keyword evidence="3" id="KW-1185">Reference proteome</keyword>
<feature type="compositionally biased region" description="Polar residues" evidence="1">
    <location>
        <begin position="173"/>
        <end position="187"/>
    </location>
</feature>
<evidence type="ECO:0000313" key="2">
    <source>
        <dbReference type="EMBL" id="CAI2378238.1"/>
    </source>
</evidence>
<proteinExistence type="predicted"/>
<feature type="region of interest" description="Disordered" evidence="1">
    <location>
        <begin position="173"/>
        <end position="203"/>
    </location>
</feature>
<gene>
    <name evidence="2" type="ORF">ECRASSUSDP1_LOCUS19633</name>
</gene>
<feature type="region of interest" description="Disordered" evidence="1">
    <location>
        <begin position="579"/>
        <end position="617"/>
    </location>
</feature>
<feature type="compositionally biased region" description="Low complexity" evidence="1">
    <location>
        <begin position="307"/>
        <end position="320"/>
    </location>
</feature>
<comment type="caution">
    <text evidence="2">The sequence shown here is derived from an EMBL/GenBank/DDBJ whole genome shotgun (WGS) entry which is preliminary data.</text>
</comment>
<feature type="region of interest" description="Disordered" evidence="1">
    <location>
        <begin position="366"/>
        <end position="388"/>
    </location>
</feature>
<feature type="region of interest" description="Disordered" evidence="1">
    <location>
        <begin position="427"/>
        <end position="488"/>
    </location>
</feature>
<accession>A0AAD1XS45</accession>
<dbReference type="AlphaFoldDB" id="A0AAD1XS45"/>
<dbReference type="Proteomes" id="UP001295684">
    <property type="component" value="Unassembled WGS sequence"/>
</dbReference>
<name>A0AAD1XS45_EUPCR</name>
<evidence type="ECO:0000313" key="3">
    <source>
        <dbReference type="Proteomes" id="UP001295684"/>
    </source>
</evidence>